<gene>
    <name evidence="1" type="ORF">CK203_101155</name>
</gene>
<dbReference type="Proteomes" id="UP000288805">
    <property type="component" value="Unassembled WGS sequence"/>
</dbReference>
<evidence type="ECO:0008006" key="3">
    <source>
        <dbReference type="Google" id="ProtNLM"/>
    </source>
</evidence>
<protein>
    <recommendedName>
        <fullName evidence="3">Reverse transcriptase zinc-binding domain-containing protein</fullName>
    </recommendedName>
</protein>
<accession>A0A438EDJ6</accession>
<sequence length="132" mass="15209">MGKYGEDRGGWCSWEVWEEYGVGLWKAIRKLGHLVNTRLSFVVGNGQRQVGKRGEGGSWNPCFTRPFNVWELVEVENLLGRLCGERVLLDEEDEVRWLKSKDGNFSAKSLYKVLEPDSSVCFPLKIIWNSWV</sequence>
<proteinExistence type="predicted"/>
<dbReference type="EMBL" id="QGNW01001309">
    <property type="protein sequence ID" value="RVW45875.1"/>
    <property type="molecule type" value="Genomic_DNA"/>
</dbReference>
<organism evidence="1 2">
    <name type="scientific">Vitis vinifera</name>
    <name type="common">Grape</name>
    <dbReference type="NCBI Taxonomy" id="29760"/>
    <lineage>
        <taxon>Eukaryota</taxon>
        <taxon>Viridiplantae</taxon>
        <taxon>Streptophyta</taxon>
        <taxon>Embryophyta</taxon>
        <taxon>Tracheophyta</taxon>
        <taxon>Spermatophyta</taxon>
        <taxon>Magnoliopsida</taxon>
        <taxon>eudicotyledons</taxon>
        <taxon>Gunneridae</taxon>
        <taxon>Pentapetalae</taxon>
        <taxon>rosids</taxon>
        <taxon>Vitales</taxon>
        <taxon>Vitaceae</taxon>
        <taxon>Viteae</taxon>
        <taxon>Vitis</taxon>
    </lineage>
</organism>
<evidence type="ECO:0000313" key="1">
    <source>
        <dbReference type="EMBL" id="RVW45875.1"/>
    </source>
</evidence>
<name>A0A438EDJ6_VITVI</name>
<evidence type="ECO:0000313" key="2">
    <source>
        <dbReference type="Proteomes" id="UP000288805"/>
    </source>
</evidence>
<comment type="caution">
    <text evidence="1">The sequence shown here is derived from an EMBL/GenBank/DDBJ whole genome shotgun (WGS) entry which is preliminary data.</text>
</comment>
<reference evidence="1 2" key="1">
    <citation type="journal article" date="2018" name="PLoS Genet.">
        <title>Population sequencing reveals clonal diversity and ancestral inbreeding in the grapevine cultivar Chardonnay.</title>
        <authorList>
            <person name="Roach M.J."/>
            <person name="Johnson D.L."/>
            <person name="Bohlmann J."/>
            <person name="van Vuuren H.J."/>
            <person name="Jones S.J."/>
            <person name="Pretorius I.S."/>
            <person name="Schmidt S.A."/>
            <person name="Borneman A.R."/>
        </authorList>
    </citation>
    <scope>NUCLEOTIDE SEQUENCE [LARGE SCALE GENOMIC DNA]</scope>
    <source>
        <strain evidence="2">cv. Chardonnay</strain>
        <tissue evidence="1">Leaf</tissue>
    </source>
</reference>
<dbReference type="AlphaFoldDB" id="A0A438EDJ6"/>